<evidence type="ECO:0000256" key="1">
    <source>
        <dbReference type="SAM" id="MobiDB-lite"/>
    </source>
</evidence>
<comment type="caution">
    <text evidence="2">The sequence shown here is derived from an EMBL/GenBank/DDBJ whole genome shotgun (WGS) entry which is preliminary data.</text>
</comment>
<dbReference type="Proteomes" id="UP000266673">
    <property type="component" value="Unassembled WGS sequence"/>
</dbReference>
<feature type="region of interest" description="Disordered" evidence="1">
    <location>
        <begin position="81"/>
        <end position="161"/>
    </location>
</feature>
<proteinExistence type="predicted"/>
<sequence>MTRHTRSDDLTPEQNLIKFLKENLKFLQREKKRIGTSITIAPKTTESLNTQIRNLEDREQIFVGVLGDQVLLVVPFNKRKDNPRNVKRVNYNHNNNGNSSNSGDNNLDDDENNNNINNDGSYIPRERNPRNKEQINYNINSLSKKSTLPLPSSSPGIRKSRKEESVQEVALYIVIIVNNFFCNVSETLAPLF</sequence>
<organism evidence="2 3">
    <name type="scientific">Gigaspora rosea</name>
    <dbReference type="NCBI Taxonomy" id="44941"/>
    <lineage>
        <taxon>Eukaryota</taxon>
        <taxon>Fungi</taxon>
        <taxon>Fungi incertae sedis</taxon>
        <taxon>Mucoromycota</taxon>
        <taxon>Glomeromycotina</taxon>
        <taxon>Glomeromycetes</taxon>
        <taxon>Diversisporales</taxon>
        <taxon>Gigasporaceae</taxon>
        <taxon>Gigaspora</taxon>
    </lineage>
</organism>
<evidence type="ECO:0000313" key="3">
    <source>
        <dbReference type="Proteomes" id="UP000266673"/>
    </source>
</evidence>
<protein>
    <submittedName>
        <fullName evidence="2">Uncharacterized protein</fullName>
    </submittedName>
</protein>
<name>A0A397VDQ4_9GLOM</name>
<evidence type="ECO:0000313" key="2">
    <source>
        <dbReference type="EMBL" id="RIB17436.1"/>
    </source>
</evidence>
<dbReference type="AlphaFoldDB" id="A0A397VDQ4"/>
<accession>A0A397VDQ4</accession>
<keyword evidence="3" id="KW-1185">Reference proteome</keyword>
<feature type="compositionally biased region" description="Basic and acidic residues" evidence="1">
    <location>
        <begin position="124"/>
        <end position="133"/>
    </location>
</feature>
<feature type="compositionally biased region" description="Low complexity" evidence="1">
    <location>
        <begin position="141"/>
        <end position="155"/>
    </location>
</feature>
<reference evidence="2 3" key="1">
    <citation type="submission" date="2018-06" db="EMBL/GenBank/DDBJ databases">
        <title>Comparative genomics reveals the genomic features of Rhizophagus irregularis, R. cerebriforme, R. diaphanum and Gigaspora rosea, and their symbiotic lifestyle signature.</title>
        <authorList>
            <person name="Morin E."/>
            <person name="San Clemente H."/>
            <person name="Chen E.C.H."/>
            <person name="De La Providencia I."/>
            <person name="Hainaut M."/>
            <person name="Kuo A."/>
            <person name="Kohler A."/>
            <person name="Murat C."/>
            <person name="Tang N."/>
            <person name="Roy S."/>
            <person name="Loubradou J."/>
            <person name="Henrissat B."/>
            <person name="Grigoriev I.V."/>
            <person name="Corradi N."/>
            <person name="Roux C."/>
            <person name="Martin F.M."/>
        </authorList>
    </citation>
    <scope>NUCLEOTIDE SEQUENCE [LARGE SCALE GENOMIC DNA]</scope>
    <source>
        <strain evidence="2 3">DAOM 194757</strain>
    </source>
</reference>
<gene>
    <name evidence="2" type="ORF">C2G38_2246381</name>
</gene>
<dbReference type="EMBL" id="QKWP01000605">
    <property type="protein sequence ID" value="RIB17436.1"/>
    <property type="molecule type" value="Genomic_DNA"/>
</dbReference>
<feature type="compositionally biased region" description="Low complexity" evidence="1">
    <location>
        <begin position="91"/>
        <end position="105"/>
    </location>
</feature>